<dbReference type="EMBL" id="JMCB01000023">
    <property type="protein sequence ID" value="KFE62169.1"/>
    <property type="molecule type" value="Genomic_DNA"/>
</dbReference>
<evidence type="ECO:0000256" key="4">
    <source>
        <dbReference type="ARBA" id="ARBA00024484"/>
    </source>
</evidence>
<dbReference type="Pfam" id="PF23562">
    <property type="entry name" value="AMP-binding_C_3"/>
    <property type="match status" value="1"/>
</dbReference>
<dbReference type="Pfam" id="PF00501">
    <property type="entry name" value="AMP-binding"/>
    <property type="match status" value="1"/>
</dbReference>
<sequence length="629" mass="68345">MGPSEDLGGSGMRAESQMPVPAPAAAGTKNLIELLMHQAEQGPSKAAVTYKQEGKWVDVSWSQVLEQVKTLSNALVAQGIQPGDRVAIFANTTLNWVVCDMAISAAHAITVPIYNSNTPDEVRYILNHSEASLLFVDNDEKDAKQAGRLTRVRQRLADCPSVKQLVVFEGPVSGDKEMSLADLLAKGRQAPPNAFADRAHAVKPDDTWGFIYTSGTTGDPKGVILTHGNWAYQAESCRSVGLMDPKDGVMLFLPLAHSFAQVVKAAWLGMGFKLQFAESVDKLLPNLAEAKPSVLPAVPRVFEKVYNNVVSNGSAAPGLKGKLFRWAFKLFDEYVEAKMQGREYSSLGFTLAQALVFKKVRATLDEKLGGNMRLFVSGGAPLSKKIAYFFDLLGFKVLEGYGLTETSAPCNCNRPEKIKIGTVGPALPGTEIKIASDGEILVRGPCVMKGYYKNPTATAEVLEQDGWFHTGDIGELDADGCLRITDRKKDIIVTAGGKNVAPQNIENTLKTFPLISQAMVYGDKRPYLVVLITVTEDAAKKLLSDKGVQVGSYAELGKRPEIRAAVQEIIAKVNEEQPPYSSLKKFEIMPADFTQESGELTPTLKVKRKFCSQKYAATLDKLYEGKGGD</sequence>
<evidence type="ECO:0000256" key="2">
    <source>
        <dbReference type="ARBA" id="ARBA00022832"/>
    </source>
</evidence>
<evidence type="ECO:0000259" key="6">
    <source>
        <dbReference type="Pfam" id="PF00501"/>
    </source>
</evidence>
<evidence type="ECO:0000313" key="8">
    <source>
        <dbReference type="Proteomes" id="UP000028725"/>
    </source>
</evidence>
<keyword evidence="2" id="KW-0276">Fatty acid metabolism</keyword>
<comment type="catalytic activity">
    <reaction evidence="4">
        <text>a long-chain fatty acid + ATP + CoA = a long-chain fatty acyl-CoA + AMP + diphosphate</text>
        <dbReference type="Rhea" id="RHEA:15421"/>
        <dbReference type="ChEBI" id="CHEBI:30616"/>
        <dbReference type="ChEBI" id="CHEBI:33019"/>
        <dbReference type="ChEBI" id="CHEBI:57287"/>
        <dbReference type="ChEBI" id="CHEBI:57560"/>
        <dbReference type="ChEBI" id="CHEBI:83139"/>
        <dbReference type="ChEBI" id="CHEBI:456215"/>
        <dbReference type="EC" id="6.2.1.3"/>
    </reaction>
    <physiologicalReaction direction="left-to-right" evidence="4">
        <dbReference type="Rhea" id="RHEA:15422"/>
    </physiologicalReaction>
</comment>
<dbReference type="AlphaFoldDB" id="A0A085W3A6"/>
<evidence type="ECO:0000256" key="1">
    <source>
        <dbReference type="ARBA" id="ARBA00022598"/>
    </source>
</evidence>
<dbReference type="SUPFAM" id="SSF56801">
    <property type="entry name" value="Acetyl-CoA synthetase-like"/>
    <property type="match status" value="1"/>
</dbReference>
<keyword evidence="8" id="KW-1185">Reference proteome</keyword>
<feature type="domain" description="AMP-dependent synthetase/ligase" evidence="6">
    <location>
        <begin position="37"/>
        <end position="452"/>
    </location>
</feature>
<accession>A0A085W3A6</accession>
<dbReference type="PANTHER" id="PTHR43272:SF32">
    <property type="entry name" value="AMP-DEPENDENT SYNTHETASE_LIGASE DOMAIN-CONTAINING PROTEIN"/>
    <property type="match status" value="1"/>
</dbReference>
<dbReference type="Gene3D" id="3.40.50.12780">
    <property type="entry name" value="N-terminal domain of ligase-like"/>
    <property type="match status" value="1"/>
</dbReference>
<proteinExistence type="predicted"/>
<protein>
    <submittedName>
        <fullName evidence="7">Long-chain-fatty-acid--CoA ligase</fullName>
    </submittedName>
</protein>
<name>A0A085W3A6_9BACT</name>
<keyword evidence="3" id="KW-0443">Lipid metabolism</keyword>
<dbReference type="InterPro" id="IPR020845">
    <property type="entry name" value="AMP-binding_CS"/>
</dbReference>
<dbReference type="PROSITE" id="PS00455">
    <property type="entry name" value="AMP_BINDING"/>
    <property type="match status" value="1"/>
</dbReference>
<dbReference type="InterPro" id="IPR000873">
    <property type="entry name" value="AMP-dep_synth/lig_dom"/>
</dbReference>
<dbReference type="CDD" id="cd05907">
    <property type="entry name" value="VL_LC_FACS_like"/>
    <property type="match status" value="1"/>
</dbReference>
<dbReference type="Gene3D" id="3.30.300.30">
    <property type="match status" value="1"/>
</dbReference>
<dbReference type="STRING" id="394096.DB31_4275"/>
<keyword evidence="1 7" id="KW-0436">Ligase</keyword>
<comment type="caution">
    <text evidence="7">The sequence shown here is derived from an EMBL/GenBank/DDBJ whole genome shotgun (WGS) entry which is preliminary data.</text>
</comment>
<evidence type="ECO:0000313" key="7">
    <source>
        <dbReference type="EMBL" id="KFE62169.1"/>
    </source>
</evidence>
<evidence type="ECO:0000256" key="5">
    <source>
        <dbReference type="SAM" id="MobiDB-lite"/>
    </source>
</evidence>
<dbReference type="Proteomes" id="UP000028725">
    <property type="component" value="Unassembled WGS sequence"/>
</dbReference>
<dbReference type="PANTHER" id="PTHR43272">
    <property type="entry name" value="LONG-CHAIN-FATTY-ACID--COA LIGASE"/>
    <property type="match status" value="1"/>
</dbReference>
<reference evidence="7 8" key="1">
    <citation type="submission" date="2014-04" db="EMBL/GenBank/DDBJ databases">
        <title>Genome assembly of Hyalangium minutum DSM 14724.</title>
        <authorList>
            <person name="Sharma G."/>
            <person name="Subramanian S."/>
        </authorList>
    </citation>
    <scope>NUCLEOTIDE SEQUENCE [LARGE SCALE GENOMIC DNA]</scope>
    <source>
        <strain evidence="7 8">DSM 14724</strain>
    </source>
</reference>
<organism evidence="7 8">
    <name type="scientific">Hyalangium minutum</name>
    <dbReference type="NCBI Taxonomy" id="394096"/>
    <lineage>
        <taxon>Bacteria</taxon>
        <taxon>Pseudomonadati</taxon>
        <taxon>Myxococcota</taxon>
        <taxon>Myxococcia</taxon>
        <taxon>Myxococcales</taxon>
        <taxon>Cystobacterineae</taxon>
        <taxon>Archangiaceae</taxon>
        <taxon>Hyalangium</taxon>
    </lineage>
</organism>
<feature type="region of interest" description="Disordered" evidence="5">
    <location>
        <begin position="1"/>
        <end position="20"/>
    </location>
</feature>
<dbReference type="GO" id="GO:0016020">
    <property type="term" value="C:membrane"/>
    <property type="evidence" value="ECO:0007669"/>
    <property type="project" value="TreeGrafter"/>
</dbReference>
<dbReference type="GO" id="GO:0004467">
    <property type="term" value="F:long-chain fatty acid-CoA ligase activity"/>
    <property type="evidence" value="ECO:0007669"/>
    <property type="project" value="UniProtKB-EC"/>
</dbReference>
<dbReference type="InterPro" id="IPR042099">
    <property type="entry name" value="ANL_N_sf"/>
</dbReference>
<gene>
    <name evidence="7" type="ORF">DB31_4275</name>
</gene>
<dbReference type="PATRIC" id="fig|394096.3.peg.8009"/>
<dbReference type="InterPro" id="IPR045851">
    <property type="entry name" value="AMP-bd_C_sf"/>
</dbReference>
<evidence type="ECO:0000256" key="3">
    <source>
        <dbReference type="ARBA" id="ARBA00023098"/>
    </source>
</evidence>